<evidence type="ECO:0000313" key="3">
    <source>
        <dbReference type="EMBL" id="KAF8669832.1"/>
    </source>
</evidence>
<dbReference type="InterPro" id="IPR036047">
    <property type="entry name" value="F-box-like_dom_sf"/>
</dbReference>
<dbReference type="InterPro" id="IPR001810">
    <property type="entry name" value="F-box_dom"/>
</dbReference>
<dbReference type="AlphaFoldDB" id="A0A835E5A4"/>
<dbReference type="Proteomes" id="UP000636709">
    <property type="component" value="Unassembled WGS sequence"/>
</dbReference>
<protein>
    <recommendedName>
        <fullName evidence="2">F-box domain-containing protein</fullName>
    </recommendedName>
</protein>
<dbReference type="PANTHER" id="PTHR33207">
    <property type="entry name" value="F-BOX DOMAIN CONTAINING PROTEIN-RELATED"/>
    <property type="match status" value="1"/>
</dbReference>
<name>A0A835E5A4_9POAL</name>
<comment type="caution">
    <text evidence="3">The sequence shown here is derived from an EMBL/GenBank/DDBJ whole genome shotgun (WGS) entry which is preliminary data.</text>
</comment>
<dbReference type="SMART" id="SM00256">
    <property type="entry name" value="FBOX"/>
    <property type="match status" value="1"/>
</dbReference>
<evidence type="ECO:0000259" key="2">
    <source>
        <dbReference type="SMART" id="SM00256"/>
    </source>
</evidence>
<dbReference type="EMBL" id="JACEFO010002268">
    <property type="protein sequence ID" value="KAF8669832.1"/>
    <property type="molecule type" value="Genomic_DNA"/>
</dbReference>
<feature type="region of interest" description="Disordered" evidence="1">
    <location>
        <begin position="1"/>
        <end position="80"/>
    </location>
</feature>
<feature type="domain" description="F-box" evidence="2">
    <location>
        <begin position="98"/>
        <end position="139"/>
    </location>
</feature>
<evidence type="ECO:0000256" key="1">
    <source>
        <dbReference type="SAM" id="MobiDB-lite"/>
    </source>
</evidence>
<proteinExistence type="predicted"/>
<dbReference type="Pfam" id="PF00646">
    <property type="entry name" value="F-box"/>
    <property type="match status" value="1"/>
</dbReference>
<organism evidence="3 4">
    <name type="scientific">Digitaria exilis</name>
    <dbReference type="NCBI Taxonomy" id="1010633"/>
    <lineage>
        <taxon>Eukaryota</taxon>
        <taxon>Viridiplantae</taxon>
        <taxon>Streptophyta</taxon>
        <taxon>Embryophyta</taxon>
        <taxon>Tracheophyta</taxon>
        <taxon>Spermatophyta</taxon>
        <taxon>Magnoliopsida</taxon>
        <taxon>Liliopsida</taxon>
        <taxon>Poales</taxon>
        <taxon>Poaceae</taxon>
        <taxon>PACMAD clade</taxon>
        <taxon>Panicoideae</taxon>
        <taxon>Panicodae</taxon>
        <taxon>Paniceae</taxon>
        <taxon>Anthephorinae</taxon>
        <taxon>Digitaria</taxon>
    </lineage>
</organism>
<sequence>MPVTTRSQAAAAAARRRGVLTRRQAALTTENAPPPASSSSVRSRKKKSSRAVVVARPPEEVKTASRVVQRRRGNSKSSAAAEEAAEEAAVGGRHISSLCDDLLLEIFLRLPSVATLIRAACTCPAWRRAMSSSPDFRRRFRSLHPSPLLGLFTSDASDASSIIVAFVPALPHDDDDLAAAIRGGDFSLPDAGGGGGWRLVSNSCQFGNLLLYNRQDKSHAVINPYTTRQGEGRRRLVLDLLVSRNMTGRYFAAAVLSSSSRLMLLDNALSKMKATIFSMETGEVCSATPWVDIPACPDKVDGRVPYGMICVQSDGSVYYLCENWAYIASIDTSTMGITVVKLPPQCVSRGSLGKVGETKDGETCLVYSNRRDVGVLMQTRGDGADGTQKWVLDRVVSMDAELRRVLPAGQFDARGCVRVMAVRNGYVYLSTSVALQGSYWLLSLCLATMKLEKLFQGTYGGRKGFSYIMPWPRSLIGW</sequence>
<keyword evidence="4" id="KW-1185">Reference proteome</keyword>
<reference evidence="3" key="1">
    <citation type="submission" date="2020-07" db="EMBL/GenBank/DDBJ databases">
        <title>Genome sequence and genetic diversity analysis of an under-domesticated orphan crop, white fonio (Digitaria exilis).</title>
        <authorList>
            <person name="Bennetzen J.L."/>
            <person name="Chen S."/>
            <person name="Ma X."/>
            <person name="Wang X."/>
            <person name="Yssel A.E.J."/>
            <person name="Chaluvadi S.R."/>
            <person name="Johnson M."/>
            <person name="Gangashetty P."/>
            <person name="Hamidou F."/>
            <person name="Sanogo M.D."/>
            <person name="Zwaenepoel A."/>
            <person name="Wallace J."/>
            <person name="Van De Peer Y."/>
            <person name="Van Deynze A."/>
        </authorList>
    </citation>
    <scope>NUCLEOTIDE SEQUENCE</scope>
    <source>
        <tissue evidence="3">Leaves</tissue>
    </source>
</reference>
<evidence type="ECO:0000313" key="4">
    <source>
        <dbReference type="Proteomes" id="UP000636709"/>
    </source>
</evidence>
<dbReference type="Gene3D" id="1.20.1280.50">
    <property type="match status" value="1"/>
</dbReference>
<gene>
    <name evidence="3" type="ORF">HU200_051006</name>
</gene>
<accession>A0A835E5A4</accession>
<dbReference type="SUPFAM" id="SSF81383">
    <property type="entry name" value="F-box domain"/>
    <property type="match status" value="1"/>
</dbReference>